<proteinExistence type="predicted"/>
<accession>A0A5C5FRB7</accession>
<dbReference type="EMBL" id="SOZI01000096">
    <property type="protein sequence ID" value="TNY19408.1"/>
    <property type="molecule type" value="Genomic_DNA"/>
</dbReference>
<evidence type="ECO:0000256" key="1">
    <source>
        <dbReference type="SAM" id="MobiDB-lite"/>
    </source>
</evidence>
<gene>
    <name evidence="5" type="ORF">DMC30DRAFT_400392</name>
    <name evidence="3" type="ORF">DMC30DRAFT_404840</name>
    <name evidence="4" type="ORF">DMC30DRAFT_404887</name>
    <name evidence="2" type="ORF">DMC30DRAFT_406308</name>
</gene>
<dbReference type="OrthoDB" id="2520614at2759"/>
<organism evidence="5 6">
    <name type="scientific">Rhodotorula diobovata</name>
    <dbReference type="NCBI Taxonomy" id="5288"/>
    <lineage>
        <taxon>Eukaryota</taxon>
        <taxon>Fungi</taxon>
        <taxon>Dikarya</taxon>
        <taxon>Basidiomycota</taxon>
        <taxon>Pucciniomycotina</taxon>
        <taxon>Microbotryomycetes</taxon>
        <taxon>Sporidiobolales</taxon>
        <taxon>Sporidiobolaceae</taxon>
        <taxon>Rhodotorula</taxon>
    </lineage>
</organism>
<evidence type="ECO:0000313" key="5">
    <source>
        <dbReference type="EMBL" id="TNY19408.1"/>
    </source>
</evidence>
<dbReference type="AlphaFoldDB" id="A0A5C5FRB7"/>
<evidence type="ECO:0000313" key="3">
    <source>
        <dbReference type="EMBL" id="TNY17798.1"/>
    </source>
</evidence>
<feature type="region of interest" description="Disordered" evidence="1">
    <location>
        <begin position="38"/>
        <end position="58"/>
    </location>
</feature>
<protein>
    <recommendedName>
        <fullName evidence="7">Proteophosphoglycan ppg4</fullName>
    </recommendedName>
</protein>
<comment type="caution">
    <text evidence="5">The sequence shown here is derived from an EMBL/GenBank/DDBJ whole genome shotgun (WGS) entry which is preliminary data.</text>
</comment>
<evidence type="ECO:0000313" key="4">
    <source>
        <dbReference type="EMBL" id="TNY17818.1"/>
    </source>
</evidence>
<name>A0A5C5FRB7_9BASI</name>
<evidence type="ECO:0000313" key="6">
    <source>
        <dbReference type="Proteomes" id="UP000311382"/>
    </source>
</evidence>
<dbReference type="EMBL" id="SOZI01000221">
    <property type="protein sequence ID" value="TNY17277.1"/>
    <property type="molecule type" value="Genomic_DNA"/>
</dbReference>
<reference evidence="5 6" key="1">
    <citation type="submission" date="2019-03" db="EMBL/GenBank/DDBJ databases">
        <title>Rhodosporidium diobovatum UCD-FST 08-225 genome sequencing, assembly, and annotation.</title>
        <authorList>
            <person name="Fakankun I.U."/>
            <person name="Fristensky B."/>
            <person name="Levin D.B."/>
        </authorList>
    </citation>
    <scope>NUCLEOTIDE SEQUENCE [LARGE SCALE GENOMIC DNA]</scope>
    <source>
        <strain evidence="5 6">UCD-FST 08-225</strain>
    </source>
</reference>
<evidence type="ECO:0008006" key="7">
    <source>
        <dbReference type="Google" id="ProtNLM"/>
    </source>
</evidence>
<keyword evidence="6" id="KW-1185">Reference proteome</keyword>
<sequence>MSSPEQQKLPRMSLIDVPKEVLQRVVTLVAAQDEAVRESGVPLADEPPPSTSTHAGSGRAMLPNGKWSCWYGHGVSALSLVNKALRQLALLFLCQTVKAKQLAKPIFEFRALEPALLAGITSLDLRGADAKSFAAAALALEDLPSLRRITFLQDLLSSVAEDDCDTNGLQVPDVVARCEFARQAFKDFAGRVTDVEVVGIWSYGYRDVSIRGDIESFADLDMVRRLVLHTDRCVFEPNGRGMVELLSSMSRLEELEIADEDAVQSFASALDAPAWKNSVRLAALRSFAVKTADVAVFAFVSRIAPDLEALDITVPGHARIDAHREDEEVVSLPSLRRLRIAVPAHGGHLLTRVSLAPLTSLEICIDTSRTGRVVDCGELLPKDLALPNGLRLHLEVHCLITVESFATLEARCTEAGVALTRKEHSSLAAFSPPMRARGQAASQARFAAVARTLDWAKERVEKLWEEEDTDGVQEMCEALRQVAERNLLETR</sequence>
<evidence type="ECO:0000313" key="2">
    <source>
        <dbReference type="EMBL" id="TNY17277.1"/>
    </source>
</evidence>
<dbReference type="Proteomes" id="UP000311382">
    <property type="component" value="Unassembled WGS sequence"/>
</dbReference>
<dbReference type="EMBL" id="SOZI01000174">
    <property type="protein sequence ID" value="TNY17798.1"/>
    <property type="molecule type" value="Genomic_DNA"/>
</dbReference>
<dbReference type="EMBL" id="SOZI01000174">
    <property type="protein sequence ID" value="TNY17818.1"/>
    <property type="molecule type" value="Genomic_DNA"/>
</dbReference>